<dbReference type="Gene3D" id="3.80.10.10">
    <property type="entry name" value="Ribonuclease Inhibitor"/>
    <property type="match status" value="1"/>
</dbReference>
<evidence type="ECO:0000313" key="1">
    <source>
        <dbReference type="EMBL" id="RKP04675.1"/>
    </source>
</evidence>
<protein>
    <recommendedName>
        <fullName evidence="3">F-box domain-containing protein</fullName>
    </recommendedName>
</protein>
<dbReference type="SUPFAM" id="SSF52047">
    <property type="entry name" value="RNI-like"/>
    <property type="match status" value="1"/>
</dbReference>
<name>A0A4P9XGB5_9FUNG</name>
<proteinExistence type="predicted"/>
<accession>A0A4P9XGB5</accession>
<organism evidence="1 2">
    <name type="scientific">Thamnocephalis sphaerospora</name>
    <dbReference type="NCBI Taxonomy" id="78915"/>
    <lineage>
        <taxon>Eukaryota</taxon>
        <taxon>Fungi</taxon>
        <taxon>Fungi incertae sedis</taxon>
        <taxon>Zoopagomycota</taxon>
        <taxon>Zoopagomycotina</taxon>
        <taxon>Zoopagomycetes</taxon>
        <taxon>Zoopagales</taxon>
        <taxon>Sigmoideomycetaceae</taxon>
        <taxon>Thamnocephalis</taxon>
    </lineage>
</organism>
<dbReference type="Proteomes" id="UP000271241">
    <property type="component" value="Unassembled WGS sequence"/>
</dbReference>
<evidence type="ECO:0008006" key="3">
    <source>
        <dbReference type="Google" id="ProtNLM"/>
    </source>
</evidence>
<evidence type="ECO:0000313" key="2">
    <source>
        <dbReference type="Proteomes" id="UP000271241"/>
    </source>
</evidence>
<dbReference type="AlphaFoldDB" id="A0A4P9XGB5"/>
<reference evidence="2" key="1">
    <citation type="journal article" date="2018" name="Nat. Microbiol.">
        <title>Leveraging single-cell genomics to expand the fungal tree of life.</title>
        <authorList>
            <person name="Ahrendt S.R."/>
            <person name="Quandt C.A."/>
            <person name="Ciobanu D."/>
            <person name="Clum A."/>
            <person name="Salamov A."/>
            <person name="Andreopoulos B."/>
            <person name="Cheng J.F."/>
            <person name="Woyke T."/>
            <person name="Pelin A."/>
            <person name="Henrissat B."/>
            <person name="Reynolds N.K."/>
            <person name="Benny G.L."/>
            <person name="Smith M.E."/>
            <person name="James T.Y."/>
            <person name="Grigoriev I.V."/>
        </authorList>
    </citation>
    <scope>NUCLEOTIDE SEQUENCE [LARGE SCALE GENOMIC DNA]</scope>
    <source>
        <strain evidence="2">RSA 1356</strain>
    </source>
</reference>
<sequence>MYRLEKRCPKLQHLYTYHLQREEVLNMVYALPAEIRTIWCANIRFDNWNEQMDLNWFTKYRQLETLVVHGATPFTRVIHGFPADIVQLRQLRKLSCMECYGEEFGRPWNFEIIGQLDTLESLTIGSCDQWRPHEYQQLGKLTRLTHLGVTRVGNPPAVPFRAPRESSSLEPRLYDYRKYRECPYTWHPVNISVPISWPYHARSEDELFAAEDHFAIALSNLTSLRHLELSNCNIGHATCHALATHPTLSHATLVFGSPARLDTHVDVLLQFARATQSLAYSRCIIPYFIGADIRPRRTQDMQRLDHSASAIVCQMLRENPRIHVKLERLEQ</sequence>
<gene>
    <name evidence="1" type="ORF">THASP1DRAFT_33528</name>
</gene>
<dbReference type="InterPro" id="IPR032675">
    <property type="entry name" value="LRR_dom_sf"/>
</dbReference>
<keyword evidence="2" id="KW-1185">Reference proteome</keyword>
<dbReference type="EMBL" id="KZ993539">
    <property type="protein sequence ID" value="RKP04675.1"/>
    <property type="molecule type" value="Genomic_DNA"/>
</dbReference>